<dbReference type="InterPro" id="IPR002706">
    <property type="entry name" value="Xrcc1_N"/>
</dbReference>
<accession>A0AAN9BK54</accession>
<evidence type="ECO:0000256" key="10">
    <source>
        <dbReference type="ARBA" id="ARBA00023242"/>
    </source>
</evidence>
<evidence type="ECO:0000256" key="7">
    <source>
        <dbReference type="ARBA" id="ARBA00022763"/>
    </source>
</evidence>
<keyword evidence="3" id="KW-0158">Chromosome</keyword>
<sequence length="632" mass="69805">MPEINIKHVVSCSSEDRNNPAENLLKAEGTHKWRTANPGEKNASVVLQFEKSSQIYGIDIGNEGSAFVEVLVGKSTSSSDSDFQVLLVSSSFMSPSDSRNNTNRNAVRIFGADKLSKTVASENWDRVKIVCTQPFNKSMTYGLSFIKFHSTPDSSKAAEKEGMKKLGAFFVKKEEDEDEIKVGTLFANKGKTTVATTPPPTGAAAVRAASRLAEEARASTSRSSDDRNSNSATASTVKEPPKVVATPKAKATRTSPKKHAVSDKDSDTEEEEEETPRRKTTLKRQSTSLSSVASSRSADAPPPLKKTKTEPPKSSPAKEFSRLMEKVTFVLSGFQNPYRAELRDKATEMGATYKPDWGKGCTHLICAFTNTPKYNQVKGKGKIVSKQWINDCYKQKKLLPWRKYRLGNAKSPDVTSEEEEELTSARNPAPRNTPSAASKKAATSTSQSPAISKKKSQESDDENYGGNTDSADDTDEEIRRAQQKATKKKKEPEPIAEIKVTKPDPTLDLFADSTDEDEGGKDSPVAMDTDDGADSGLPDLPDFFADKHFFFYGDFPAAERRLLTRYIAAYDGVMEDYMNDRVKFVITCTKWDDNFEEALTENPGLIFVKPQWLYTCHNKTKLVPHQPYVVVP</sequence>
<dbReference type="Proteomes" id="UP001374579">
    <property type="component" value="Unassembled WGS sequence"/>
</dbReference>
<evidence type="ECO:0000256" key="14">
    <source>
        <dbReference type="ARBA" id="ARBA00079580"/>
    </source>
</evidence>
<dbReference type="PANTHER" id="PTHR11370">
    <property type="entry name" value="DNA-REPAIR PROTEIN XRCC1"/>
    <property type="match status" value="1"/>
</dbReference>
<evidence type="ECO:0000256" key="15">
    <source>
        <dbReference type="SAM" id="MobiDB-lite"/>
    </source>
</evidence>
<gene>
    <name evidence="17" type="ORF">V1264_017891</name>
</gene>
<dbReference type="GO" id="GO:0005634">
    <property type="term" value="C:nucleus"/>
    <property type="evidence" value="ECO:0007669"/>
    <property type="project" value="UniProtKB-SubCell"/>
</dbReference>
<reference evidence="17 18" key="1">
    <citation type="submission" date="2024-02" db="EMBL/GenBank/DDBJ databases">
        <title>Chromosome-scale genome assembly of the rough periwinkle Littorina saxatilis.</title>
        <authorList>
            <person name="De Jode A."/>
            <person name="Faria R."/>
            <person name="Formenti G."/>
            <person name="Sims Y."/>
            <person name="Smith T.P."/>
            <person name="Tracey A."/>
            <person name="Wood J.M.D."/>
            <person name="Zagrodzka Z.B."/>
            <person name="Johannesson K."/>
            <person name="Butlin R.K."/>
            <person name="Leder E.H."/>
        </authorList>
    </citation>
    <scope>NUCLEOTIDE SEQUENCE [LARGE SCALE GENOMIC DNA]</scope>
    <source>
        <strain evidence="17">Snail1</strain>
        <tissue evidence="17">Muscle</tissue>
    </source>
</reference>
<keyword evidence="6" id="KW-0677">Repeat</keyword>
<feature type="compositionally biased region" description="Low complexity" evidence="15">
    <location>
        <begin position="433"/>
        <end position="450"/>
    </location>
</feature>
<keyword evidence="9" id="KW-0234">DNA repair</keyword>
<protein>
    <recommendedName>
        <fullName evidence="13">DNA repair protein XRCC1</fullName>
    </recommendedName>
    <alternativeName>
        <fullName evidence="14">X-ray repair cross-complementing protein 1</fullName>
    </alternativeName>
</protein>
<feature type="compositionally biased region" description="Low complexity" evidence="15">
    <location>
        <begin position="286"/>
        <end position="299"/>
    </location>
</feature>
<dbReference type="Gene3D" id="2.60.120.260">
    <property type="entry name" value="Galactose-binding domain-like"/>
    <property type="match status" value="1"/>
</dbReference>
<evidence type="ECO:0000256" key="11">
    <source>
        <dbReference type="ARBA" id="ARBA00055460"/>
    </source>
</evidence>
<dbReference type="InterPro" id="IPR036420">
    <property type="entry name" value="BRCT_dom_sf"/>
</dbReference>
<dbReference type="Gene3D" id="3.40.50.10190">
    <property type="entry name" value="BRCT domain"/>
    <property type="match status" value="2"/>
</dbReference>
<comment type="function">
    <text evidence="11">Scaffold protein involved in DNA single-strand break repair by mediating the assembly of DNA break repair protein complexes. Negatively regulates ADP-ribosyltransferase activity of PARP1 during base-excision repair in order to prevent excessive PARP1 activity. Recognizes and binds poly-ADP-ribose chains: specifically binds auto-poly-ADP-ribosylated PARP1, limiting its activity.</text>
</comment>
<organism evidence="17 18">
    <name type="scientific">Littorina saxatilis</name>
    <dbReference type="NCBI Taxonomy" id="31220"/>
    <lineage>
        <taxon>Eukaryota</taxon>
        <taxon>Metazoa</taxon>
        <taxon>Spiralia</taxon>
        <taxon>Lophotrochozoa</taxon>
        <taxon>Mollusca</taxon>
        <taxon>Gastropoda</taxon>
        <taxon>Caenogastropoda</taxon>
        <taxon>Littorinimorpha</taxon>
        <taxon>Littorinoidea</taxon>
        <taxon>Littorinidae</taxon>
        <taxon>Littorina</taxon>
    </lineage>
</organism>
<keyword evidence="10" id="KW-0539">Nucleus</keyword>
<dbReference type="InterPro" id="IPR008979">
    <property type="entry name" value="Galactose-bd-like_sf"/>
</dbReference>
<dbReference type="InterPro" id="IPR001357">
    <property type="entry name" value="BRCT_dom"/>
</dbReference>
<dbReference type="Pfam" id="PF16589">
    <property type="entry name" value="BRCT_2"/>
    <property type="match status" value="1"/>
</dbReference>
<dbReference type="FunFam" id="2.60.120.260:FF:000025">
    <property type="entry name" value="DNA repair protein XRCC1 isoform X1"/>
    <property type="match status" value="1"/>
</dbReference>
<evidence type="ECO:0000256" key="6">
    <source>
        <dbReference type="ARBA" id="ARBA00022737"/>
    </source>
</evidence>
<evidence type="ECO:0000256" key="5">
    <source>
        <dbReference type="ARBA" id="ARBA00022553"/>
    </source>
</evidence>
<evidence type="ECO:0000256" key="3">
    <source>
        <dbReference type="ARBA" id="ARBA00022454"/>
    </source>
</evidence>
<dbReference type="GO" id="GO:0003684">
    <property type="term" value="F:damaged DNA binding"/>
    <property type="evidence" value="ECO:0007669"/>
    <property type="project" value="InterPro"/>
</dbReference>
<evidence type="ECO:0000256" key="2">
    <source>
        <dbReference type="ARBA" id="ARBA00004286"/>
    </source>
</evidence>
<comment type="subcellular location">
    <subcellularLocation>
        <location evidence="2">Chromosome</location>
    </subcellularLocation>
    <subcellularLocation>
        <location evidence="1">Nucleus</location>
    </subcellularLocation>
</comment>
<feature type="domain" description="BRCT" evidence="16">
    <location>
        <begin position="539"/>
        <end position="630"/>
    </location>
</feature>
<dbReference type="SUPFAM" id="SSF52113">
    <property type="entry name" value="BRCT domain"/>
    <property type="match status" value="2"/>
</dbReference>
<evidence type="ECO:0000256" key="12">
    <source>
        <dbReference type="ARBA" id="ARBA00064453"/>
    </source>
</evidence>
<evidence type="ECO:0000256" key="1">
    <source>
        <dbReference type="ARBA" id="ARBA00004123"/>
    </source>
</evidence>
<evidence type="ECO:0000313" key="17">
    <source>
        <dbReference type="EMBL" id="KAK7106663.1"/>
    </source>
</evidence>
<keyword evidence="7" id="KW-0227">DNA damage</keyword>
<dbReference type="FunFam" id="3.40.50.10190:FF:000012">
    <property type="entry name" value="X-ray repair cross complementing 1"/>
    <property type="match status" value="1"/>
</dbReference>
<evidence type="ECO:0000256" key="8">
    <source>
        <dbReference type="ARBA" id="ARBA00022843"/>
    </source>
</evidence>
<name>A0AAN9BK54_9CAEN</name>
<dbReference type="GO" id="GO:0006303">
    <property type="term" value="P:double-strand break repair via nonhomologous end joining"/>
    <property type="evidence" value="ECO:0007669"/>
    <property type="project" value="InterPro"/>
</dbReference>
<dbReference type="CDD" id="cd17707">
    <property type="entry name" value="BRCT_XRCC1_rpt2"/>
    <property type="match status" value="1"/>
</dbReference>
<evidence type="ECO:0000313" key="18">
    <source>
        <dbReference type="Proteomes" id="UP001374579"/>
    </source>
</evidence>
<evidence type="ECO:0000259" key="16">
    <source>
        <dbReference type="PROSITE" id="PS50172"/>
    </source>
</evidence>
<dbReference type="FunFam" id="3.40.50.10190:FF:000008">
    <property type="entry name" value="X-ray repair cross complementing 1"/>
    <property type="match status" value="1"/>
</dbReference>
<feature type="region of interest" description="Disordered" evidence="15">
    <location>
        <begin position="409"/>
        <end position="530"/>
    </location>
</feature>
<dbReference type="SUPFAM" id="SSF49785">
    <property type="entry name" value="Galactose-binding domain-like"/>
    <property type="match status" value="1"/>
</dbReference>
<feature type="domain" description="BRCT" evidence="16">
    <location>
        <begin position="319"/>
        <end position="406"/>
    </location>
</feature>
<dbReference type="GO" id="GO:0000012">
    <property type="term" value="P:single strand break repair"/>
    <property type="evidence" value="ECO:0007669"/>
    <property type="project" value="InterPro"/>
</dbReference>
<dbReference type="PROSITE" id="PS50172">
    <property type="entry name" value="BRCT"/>
    <property type="match status" value="2"/>
</dbReference>
<evidence type="ECO:0000256" key="9">
    <source>
        <dbReference type="ARBA" id="ARBA00023204"/>
    </source>
</evidence>
<keyword evidence="8" id="KW-0832">Ubl conjugation</keyword>
<comment type="caution">
    <text evidence="17">The sequence shown here is derived from an EMBL/GenBank/DDBJ whole genome shotgun (WGS) entry which is preliminary data.</text>
</comment>
<dbReference type="Pfam" id="PF01834">
    <property type="entry name" value="XRCC1_N"/>
    <property type="match status" value="1"/>
</dbReference>
<dbReference type="AlphaFoldDB" id="A0AAN9BK54"/>
<feature type="compositionally biased region" description="Basic and acidic residues" evidence="15">
    <location>
        <begin position="212"/>
        <end position="228"/>
    </location>
</feature>
<dbReference type="SMART" id="SM00292">
    <property type="entry name" value="BRCT"/>
    <property type="match status" value="2"/>
</dbReference>
<dbReference type="Pfam" id="PF00533">
    <property type="entry name" value="BRCT"/>
    <property type="match status" value="1"/>
</dbReference>
<dbReference type="InterPro" id="IPR045080">
    <property type="entry name" value="BRCT_XRCC1_rpt1"/>
</dbReference>
<dbReference type="PANTHER" id="PTHR11370:SF5">
    <property type="entry name" value="DNA REPAIR PROTEIN XRCC1"/>
    <property type="match status" value="1"/>
</dbReference>
<keyword evidence="18" id="KW-1185">Reference proteome</keyword>
<evidence type="ECO:0000256" key="4">
    <source>
        <dbReference type="ARBA" id="ARBA00022499"/>
    </source>
</evidence>
<dbReference type="EMBL" id="JBAMIC010000007">
    <property type="protein sequence ID" value="KAK7106663.1"/>
    <property type="molecule type" value="Genomic_DNA"/>
</dbReference>
<dbReference type="CDD" id="cd17725">
    <property type="entry name" value="BRCT_XRCC1_rpt1"/>
    <property type="match status" value="1"/>
</dbReference>
<dbReference type="GO" id="GO:0005694">
    <property type="term" value="C:chromosome"/>
    <property type="evidence" value="ECO:0007669"/>
    <property type="project" value="UniProtKB-SubCell"/>
</dbReference>
<dbReference type="GO" id="GO:0006284">
    <property type="term" value="P:base-excision repair"/>
    <property type="evidence" value="ECO:0007669"/>
    <property type="project" value="InterPro"/>
</dbReference>
<keyword evidence="5" id="KW-0597">Phosphoprotein</keyword>
<proteinExistence type="predicted"/>
<evidence type="ECO:0000256" key="13">
    <source>
        <dbReference type="ARBA" id="ARBA00068212"/>
    </source>
</evidence>
<keyword evidence="4" id="KW-1017">Isopeptide bond</keyword>
<feature type="region of interest" description="Disordered" evidence="15">
    <location>
        <begin position="208"/>
        <end position="319"/>
    </location>
</feature>
<comment type="subunit">
    <text evidence="12">Homodimer. Interacts with polynucleotide kinase (PNK), DNA polymerase-beta (POLB) and DNA ligase III (LIG3). Interacts with APTX and APLF. Interacts with APEX1; the interaction is induced by SIRT1 and increases with the acetylated form of APEX1. Interacts with (poly-ADP-ribosylated) PARP1.</text>
</comment>